<name>A0A926WCR1_9NOST</name>
<dbReference type="SUPFAM" id="SSF53335">
    <property type="entry name" value="S-adenosyl-L-methionine-dependent methyltransferases"/>
    <property type="match status" value="1"/>
</dbReference>
<dbReference type="AlphaFoldDB" id="A0A926WCR1"/>
<sequence>MLPTQVQLESKPCPICSKFDDEVILTGRDRLHNLPGKFTVVRCRSCSLMRTNPRPTPETIGYYYPDDYGPYQFTKVSKNEKQNLPLSQKITQRIFEFNERRLPSLPPGRMLEVGCASGDFLHKMANQGWEVEGIEFSEKAAQTARSLGYKVHIGSLEIAPKPEQKYDLVVAWMVLEHLHDPILGLTKLQSWVKPGGWLAVSVPNIGSLEFKIFKDAWYALQIPTHLYHYNPNTLSQVLEHSGWKMEKVLHHRLLDNIIASLSYLLKDININPQLSSKLIDYSTTNKYKYLKHRISRLIYPLSFTLSLCGQTGRMTVWAKRVN</sequence>
<dbReference type="CDD" id="cd02440">
    <property type="entry name" value="AdoMet_MTases"/>
    <property type="match status" value="1"/>
</dbReference>
<comment type="caution">
    <text evidence="2">The sequence shown here is derived from an EMBL/GenBank/DDBJ whole genome shotgun (WGS) entry which is preliminary data.</text>
</comment>
<evidence type="ECO:0000313" key="2">
    <source>
        <dbReference type="EMBL" id="MBD2291993.1"/>
    </source>
</evidence>
<dbReference type="GO" id="GO:0032259">
    <property type="term" value="P:methylation"/>
    <property type="evidence" value="ECO:0007669"/>
    <property type="project" value="UniProtKB-KW"/>
</dbReference>
<keyword evidence="3" id="KW-1185">Reference proteome</keyword>
<reference evidence="3" key="1">
    <citation type="journal article" date="2020" name="ISME J.">
        <title>Comparative genomics reveals insights into cyanobacterial evolution and habitat adaptation.</title>
        <authorList>
            <person name="Chen M.Y."/>
            <person name="Teng W.K."/>
            <person name="Zhao L."/>
            <person name="Hu C.X."/>
            <person name="Zhou Y.K."/>
            <person name="Han B.P."/>
            <person name="Song L.R."/>
            <person name="Shu W.S."/>
        </authorList>
    </citation>
    <scope>NUCLEOTIDE SEQUENCE [LARGE SCALE GENOMIC DNA]</scope>
    <source>
        <strain evidence="3">FACHB-251</strain>
    </source>
</reference>
<accession>A0A926WCR1</accession>
<dbReference type="Gene3D" id="3.40.50.150">
    <property type="entry name" value="Vaccinia Virus protein VP39"/>
    <property type="match status" value="1"/>
</dbReference>
<keyword evidence="1" id="KW-0808">Transferase</keyword>
<dbReference type="RefSeq" id="WP_190556026.1">
    <property type="nucleotide sequence ID" value="NZ_JACJQU010000001.1"/>
</dbReference>
<proteinExistence type="predicted"/>
<evidence type="ECO:0000256" key="1">
    <source>
        <dbReference type="ARBA" id="ARBA00022679"/>
    </source>
</evidence>
<dbReference type="GO" id="GO:0008168">
    <property type="term" value="F:methyltransferase activity"/>
    <property type="evidence" value="ECO:0007669"/>
    <property type="project" value="UniProtKB-KW"/>
</dbReference>
<dbReference type="PANTHER" id="PTHR43861">
    <property type="entry name" value="TRANS-ACONITATE 2-METHYLTRANSFERASE-RELATED"/>
    <property type="match status" value="1"/>
</dbReference>
<evidence type="ECO:0000313" key="3">
    <source>
        <dbReference type="Proteomes" id="UP000662185"/>
    </source>
</evidence>
<dbReference type="InterPro" id="IPR029063">
    <property type="entry name" value="SAM-dependent_MTases_sf"/>
</dbReference>
<gene>
    <name evidence="2" type="ORF">H6G06_00485</name>
</gene>
<protein>
    <submittedName>
        <fullName evidence="2">Class I SAM-dependent methyltransferase</fullName>
    </submittedName>
</protein>
<dbReference type="PANTHER" id="PTHR43861:SF3">
    <property type="entry name" value="PUTATIVE (AFU_ORTHOLOGUE AFUA_2G14390)-RELATED"/>
    <property type="match status" value="1"/>
</dbReference>
<organism evidence="2 3">
    <name type="scientific">Anabaena sphaerica FACHB-251</name>
    <dbReference type="NCBI Taxonomy" id="2692883"/>
    <lineage>
        <taxon>Bacteria</taxon>
        <taxon>Bacillati</taxon>
        <taxon>Cyanobacteriota</taxon>
        <taxon>Cyanophyceae</taxon>
        <taxon>Nostocales</taxon>
        <taxon>Nostocaceae</taxon>
        <taxon>Anabaena</taxon>
    </lineage>
</organism>
<dbReference type="Proteomes" id="UP000662185">
    <property type="component" value="Unassembled WGS sequence"/>
</dbReference>
<dbReference type="Pfam" id="PF13489">
    <property type="entry name" value="Methyltransf_23"/>
    <property type="match status" value="1"/>
</dbReference>
<dbReference type="EMBL" id="JACJQU010000001">
    <property type="protein sequence ID" value="MBD2291993.1"/>
    <property type="molecule type" value="Genomic_DNA"/>
</dbReference>
<keyword evidence="2" id="KW-0489">Methyltransferase</keyword>